<dbReference type="OrthoDB" id="6773999at2759"/>
<dbReference type="PANTHER" id="PTHR10773">
    <property type="entry name" value="DNA-DIRECTED RNA POLYMERASES I, II, AND III SUBUNIT RPABC2"/>
    <property type="match status" value="1"/>
</dbReference>
<organism evidence="3 4">
    <name type="scientific">Acanthoscelides obtectus</name>
    <name type="common">Bean weevil</name>
    <name type="synonym">Bruchus obtectus</name>
    <dbReference type="NCBI Taxonomy" id="200917"/>
    <lineage>
        <taxon>Eukaryota</taxon>
        <taxon>Metazoa</taxon>
        <taxon>Ecdysozoa</taxon>
        <taxon>Arthropoda</taxon>
        <taxon>Hexapoda</taxon>
        <taxon>Insecta</taxon>
        <taxon>Pterygota</taxon>
        <taxon>Neoptera</taxon>
        <taxon>Endopterygota</taxon>
        <taxon>Coleoptera</taxon>
        <taxon>Polyphaga</taxon>
        <taxon>Cucujiformia</taxon>
        <taxon>Chrysomeloidea</taxon>
        <taxon>Chrysomelidae</taxon>
        <taxon>Bruchinae</taxon>
        <taxon>Bruchini</taxon>
        <taxon>Acanthoscelides</taxon>
    </lineage>
</organism>
<evidence type="ECO:0000313" key="3">
    <source>
        <dbReference type="EMBL" id="CAH1978493.1"/>
    </source>
</evidence>
<feature type="compositionally biased region" description="Polar residues" evidence="2">
    <location>
        <begin position="234"/>
        <end position="248"/>
    </location>
</feature>
<accession>A0A9P0KP89</accession>
<reference evidence="3" key="1">
    <citation type="submission" date="2022-03" db="EMBL/GenBank/DDBJ databases">
        <authorList>
            <person name="Sayadi A."/>
        </authorList>
    </citation>
    <scope>NUCLEOTIDE SEQUENCE</scope>
</reference>
<evidence type="ECO:0000256" key="2">
    <source>
        <dbReference type="SAM" id="MobiDB-lite"/>
    </source>
</evidence>
<proteinExistence type="predicted"/>
<evidence type="ECO:0000256" key="1">
    <source>
        <dbReference type="SAM" id="Coils"/>
    </source>
</evidence>
<feature type="coiled-coil region" evidence="1">
    <location>
        <begin position="526"/>
        <end position="559"/>
    </location>
</feature>
<feature type="region of interest" description="Disordered" evidence="2">
    <location>
        <begin position="198"/>
        <end position="271"/>
    </location>
</feature>
<dbReference type="PANTHER" id="PTHR10773:SF19">
    <property type="match status" value="1"/>
</dbReference>
<evidence type="ECO:0000313" key="4">
    <source>
        <dbReference type="Proteomes" id="UP001152888"/>
    </source>
</evidence>
<name>A0A9P0KP89_ACAOB</name>
<dbReference type="EMBL" id="CAKOFQ010006871">
    <property type="protein sequence ID" value="CAH1978493.1"/>
    <property type="molecule type" value="Genomic_DNA"/>
</dbReference>
<dbReference type="AlphaFoldDB" id="A0A9P0KP89"/>
<protein>
    <submittedName>
        <fullName evidence="3">Uncharacterized protein</fullName>
    </submittedName>
</protein>
<dbReference type="Proteomes" id="UP001152888">
    <property type="component" value="Unassembled WGS sequence"/>
</dbReference>
<sequence>MNNKRSAKILEMVLCKKVNEHLGGKVDINVNQSITDPKEININRTDESTPMVDCHFTIDLTNFEHPDMNMNKMCLTTPATVSSDMDWQTKHGKQSKKDELAIEIDPRYLNCPDLEYPPYLLPAETSISKNDHVALASVNQLNDFFRPSVPGVAEEKSKKHVLEVPMTSISQLIKLSEPSTSYTANKIDRLPTSHLLDDLEISSSESDPFGGDDDDKDPDFQLSDNNKNKCRNLIGNNNLPIKNSSSEGSDTEEEQKNNSRKRIRRPEGWRRNKIKKFRNSGRSYVNWKGNLVSERKMKNPCNCRLRCSHKIDEVNRIKIFSDYWGLSDLNGQRDYISKFMICQNKARHRKRKVSERDEEDSENEESSRRNFTYLFYFALNEKKVQVCKTFFLNTLSISAQTVRTVFNKLGSTGVVTEDKRGKVCKNSMLDESVKQSIRDHIHSFETVRSHYCRLNTKRLFLPTTLNICKMFHMYGEYCDENGIQRKATESMYRTVFNTEFNLSFFQPKKDLCDMCHRYENGSTEEKREMEDEYQQHLRNKKLARDIKAANKEKAKHKTLLSSF</sequence>
<comment type="caution">
    <text evidence="3">The sequence shown here is derived from an EMBL/GenBank/DDBJ whole genome shotgun (WGS) entry which is preliminary data.</text>
</comment>
<gene>
    <name evidence="3" type="ORF">ACAOBT_LOCUS13179</name>
</gene>
<keyword evidence="1" id="KW-0175">Coiled coil</keyword>
<keyword evidence="4" id="KW-1185">Reference proteome</keyword>